<dbReference type="AlphaFoldDB" id="A0A6A5WTQ0"/>
<accession>A0A6A5WTQ0</accession>
<dbReference type="SUPFAM" id="SSF53474">
    <property type="entry name" value="alpha/beta-Hydrolases"/>
    <property type="match status" value="1"/>
</dbReference>
<evidence type="ECO:0000313" key="3">
    <source>
        <dbReference type="Proteomes" id="UP000799779"/>
    </source>
</evidence>
<sequence length="550" mass="60835">MADTYTLNHPVLGPLTGKILSGNVVQFSGVPYATIPARFKRSIMLEKLPGNSTDYTTPGFACPHKYDGDDIYGGGAIPGEPSEYPMDEFKCLILQIHVPLALLQSKSKSKLPILFYIHGGGFKEGKIDLVHSTHLQIAQSITDSKPVIGVSIQYRLGALGFMTTPEEKSSNLGMWDQRNALIWVQKFIGGFGGDEKKITAFGESAGSMSISLHMLSDPPKSGPLFQRAILQSGVLGLMSSPKSATAAKTQYQNVLKLLGITGSEEEALKKLREVGMPELLQASETVVSGAAGLWGVAQDSEWFGEKRGIVDWTNMAKLLGECDWVKEVIIGDTGFEGQAYYSVIKDYTPALLLGAISQQIGASAAASIAKIYNISTGMDLNKFYSIGMLWYGDVVFDAPTHDLAKHLSTSSKMKVYRYIFDVGNPFPGSKMYQQSHHWVDVYFMFKTFEFRFAKERLKDISTQHARMWTGFANGKAPWKEYKYADGKDAIIFVADQQEGWVKRTVGEDEKLNERSWDRCEALYQAWGQTGPAKRDLTIADMKPSQQQEIV</sequence>
<reference evidence="2" key="1">
    <citation type="journal article" date="2020" name="Stud. Mycol.">
        <title>101 Dothideomycetes genomes: a test case for predicting lifestyles and emergence of pathogens.</title>
        <authorList>
            <person name="Haridas S."/>
            <person name="Albert R."/>
            <person name="Binder M."/>
            <person name="Bloem J."/>
            <person name="Labutti K."/>
            <person name="Salamov A."/>
            <person name="Andreopoulos B."/>
            <person name="Baker S."/>
            <person name="Barry K."/>
            <person name="Bills G."/>
            <person name="Bluhm B."/>
            <person name="Cannon C."/>
            <person name="Castanera R."/>
            <person name="Culley D."/>
            <person name="Daum C."/>
            <person name="Ezra D."/>
            <person name="Gonzalez J."/>
            <person name="Henrissat B."/>
            <person name="Kuo A."/>
            <person name="Liang C."/>
            <person name="Lipzen A."/>
            <person name="Lutzoni F."/>
            <person name="Magnuson J."/>
            <person name="Mondo S."/>
            <person name="Nolan M."/>
            <person name="Ohm R."/>
            <person name="Pangilinan J."/>
            <person name="Park H.-J."/>
            <person name="Ramirez L."/>
            <person name="Alfaro M."/>
            <person name="Sun H."/>
            <person name="Tritt A."/>
            <person name="Yoshinaga Y."/>
            <person name="Zwiers L.-H."/>
            <person name="Turgeon B."/>
            <person name="Goodwin S."/>
            <person name="Spatafora J."/>
            <person name="Crous P."/>
            <person name="Grigoriev I."/>
        </authorList>
    </citation>
    <scope>NUCLEOTIDE SEQUENCE</scope>
    <source>
        <strain evidence="2">CBS 123094</strain>
    </source>
</reference>
<dbReference type="PANTHER" id="PTHR11559">
    <property type="entry name" value="CARBOXYLESTERASE"/>
    <property type="match status" value="1"/>
</dbReference>
<name>A0A6A5WTQ0_9PLEO</name>
<evidence type="ECO:0000313" key="2">
    <source>
        <dbReference type="EMBL" id="KAF2002465.1"/>
    </source>
</evidence>
<dbReference type="InterPro" id="IPR029058">
    <property type="entry name" value="AB_hydrolase_fold"/>
</dbReference>
<gene>
    <name evidence="2" type="ORF">P154DRAFT_618534</name>
</gene>
<dbReference type="GO" id="GO:0016787">
    <property type="term" value="F:hydrolase activity"/>
    <property type="evidence" value="ECO:0007669"/>
    <property type="project" value="UniProtKB-KW"/>
</dbReference>
<proteinExistence type="predicted"/>
<dbReference type="InterPro" id="IPR002018">
    <property type="entry name" value="CarbesteraseB"/>
</dbReference>
<dbReference type="OrthoDB" id="6846267at2759"/>
<dbReference type="Pfam" id="PF00135">
    <property type="entry name" value="COesterase"/>
    <property type="match status" value="1"/>
</dbReference>
<keyword evidence="2" id="KW-0378">Hydrolase</keyword>
<protein>
    <submittedName>
        <fullName evidence="2">Alpha/beta-hydrolase</fullName>
    </submittedName>
</protein>
<organism evidence="2 3">
    <name type="scientific">Amniculicola lignicola CBS 123094</name>
    <dbReference type="NCBI Taxonomy" id="1392246"/>
    <lineage>
        <taxon>Eukaryota</taxon>
        <taxon>Fungi</taxon>
        <taxon>Dikarya</taxon>
        <taxon>Ascomycota</taxon>
        <taxon>Pezizomycotina</taxon>
        <taxon>Dothideomycetes</taxon>
        <taxon>Pleosporomycetidae</taxon>
        <taxon>Pleosporales</taxon>
        <taxon>Amniculicolaceae</taxon>
        <taxon>Amniculicola</taxon>
    </lineage>
</organism>
<dbReference type="EMBL" id="ML977577">
    <property type="protein sequence ID" value="KAF2002465.1"/>
    <property type="molecule type" value="Genomic_DNA"/>
</dbReference>
<dbReference type="InterPro" id="IPR050309">
    <property type="entry name" value="Type-B_Carboxylest/Lipase"/>
</dbReference>
<dbReference type="Proteomes" id="UP000799779">
    <property type="component" value="Unassembled WGS sequence"/>
</dbReference>
<keyword evidence="3" id="KW-1185">Reference proteome</keyword>
<feature type="domain" description="Carboxylesterase type B" evidence="1">
    <location>
        <begin position="13"/>
        <end position="479"/>
    </location>
</feature>
<dbReference type="Gene3D" id="3.40.50.1820">
    <property type="entry name" value="alpha/beta hydrolase"/>
    <property type="match status" value="1"/>
</dbReference>
<evidence type="ECO:0000259" key="1">
    <source>
        <dbReference type="Pfam" id="PF00135"/>
    </source>
</evidence>